<organism evidence="1 2">
    <name type="scientific">Sphingomonas alba</name>
    <dbReference type="NCBI Taxonomy" id="2908208"/>
    <lineage>
        <taxon>Bacteria</taxon>
        <taxon>Pseudomonadati</taxon>
        <taxon>Pseudomonadota</taxon>
        <taxon>Alphaproteobacteria</taxon>
        <taxon>Sphingomonadales</taxon>
        <taxon>Sphingomonadaceae</taxon>
        <taxon>Sphingomonas</taxon>
    </lineage>
</organism>
<dbReference type="Gene3D" id="2.40.10.220">
    <property type="entry name" value="predicted glycosyltransferase like domains"/>
    <property type="match status" value="1"/>
</dbReference>
<evidence type="ECO:0000313" key="2">
    <source>
        <dbReference type="Proteomes" id="UP001165363"/>
    </source>
</evidence>
<evidence type="ECO:0008006" key="3">
    <source>
        <dbReference type="Google" id="ProtNLM"/>
    </source>
</evidence>
<reference evidence="1" key="1">
    <citation type="submission" date="2022-05" db="EMBL/GenBank/DDBJ databases">
        <authorList>
            <person name="Jo J.-H."/>
            <person name="Im W.-T."/>
        </authorList>
    </citation>
    <scope>NUCLEOTIDE SEQUENCE</scope>
    <source>
        <strain evidence="1">SE158</strain>
    </source>
</reference>
<dbReference type="EMBL" id="JAMGBD010000002">
    <property type="protein sequence ID" value="MCL6684796.1"/>
    <property type="molecule type" value="Genomic_DNA"/>
</dbReference>
<name>A0ABT0RQ62_9SPHN</name>
<sequence length="88" mass="10099">MKPRGYKRRAARITTHCDAVLIEPDGCKIDVVITEVSRDGFRLQSRAELVEREEVQLQVAMDKPMRARIQWTRGFEAGGQFLDPPELD</sequence>
<keyword evidence="2" id="KW-1185">Reference proteome</keyword>
<proteinExistence type="predicted"/>
<comment type="caution">
    <text evidence="1">The sequence shown here is derived from an EMBL/GenBank/DDBJ whole genome shotgun (WGS) entry which is preliminary data.</text>
</comment>
<evidence type="ECO:0000313" key="1">
    <source>
        <dbReference type="EMBL" id="MCL6684796.1"/>
    </source>
</evidence>
<protein>
    <recommendedName>
        <fullName evidence="3">PilZ domain-containing protein</fullName>
    </recommendedName>
</protein>
<dbReference type="SUPFAM" id="SSF141371">
    <property type="entry name" value="PilZ domain-like"/>
    <property type="match status" value="1"/>
</dbReference>
<accession>A0ABT0RQ62</accession>
<dbReference type="Proteomes" id="UP001165363">
    <property type="component" value="Unassembled WGS sequence"/>
</dbReference>
<gene>
    <name evidence="1" type="ORF">LZ536_12930</name>
</gene>
<dbReference type="RefSeq" id="WP_249849188.1">
    <property type="nucleotide sequence ID" value="NZ_JAMGBD010000002.1"/>
</dbReference>